<dbReference type="AlphaFoldDB" id="A0A657LT34"/>
<sequence length="94" mass="9941">MSIELALSAKSADQFDVRRQENDARTLGMTGADIDIARSGSSFDFQLAKATAFALAPNEANRESAIKAGLDDRVCAAIEQIAASYMGGALRKST</sequence>
<gene>
    <name evidence="1" type="ORF">AX760_16225</name>
</gene>
<reference evidence="1 2" key="1">
    <citation type="submission" date="2016-02" db="EMBL/GenBank/DDBJ databases">
        <title>Genome sequencing of a beta-galactosidase producing bacteria Rhizobium sp. 59.</title>
        <authorList>
            <person name="Wang D."/>
            <person name="Kot W."/>
            <person name="Qin Y."/>
            <person name="Hansen L."/>
            <person name="Naqvi K."/>
            <person name="Rensing C."/>
        </authorList>
    </citation>
    <scope>NUCLEOTIDE SEQUENCE [LARGE SCALE GENOMIC DNA]</scope>
    <source>
        <strain evidence="1 2">59</strain>
    </source>
</reference>
<comment type="caution">
    <text evidence="1">The sequence shown here is derived from an EMBL/GenBank/DDBJ whole genome shotgun (WGS) entry which is preliminary data.</text>
</comment>
<protein>
    <submittedName>
        <fullName evidence="1">Uncharacterized protein</fullName>
    </submittedName>
</protein>
<dbReference type="OrthoDB" id="7583477at2"/>
<name>A0A657LT34_9HYPH</name>
<dbReference type="EMBL" id="LSRP01000081">
    <property type="protein sequence ID" value="OJF97678.1"/>
    <property type="molecule type" value="Genomic_DNA"/>
</dbReference>
<evidence type="ECO:0000313" key="1">
    <source>
        <dbReference type="EMBL" id="OJF97678.1"/>
    </source>
</evidence>
<organism evidence="1 2">
    <name type="scientific">Pararhizobium antarcticum</name>
    <dbReference type="NCBI Taxonomy" id="1798805"/>
    <lineage>
        <taxon>Bacteria</taxon>
        <taxon>Pseudomonadati</taxon>
        <taxon>Pseudomonadota</taxon>
        <taxon>Alphaproteobacteria</taxon>
        <taxon>Hyphomicrobiales</taxon>
        <taxon>Rhizobiaceae</taxon>
        <taxon>Rhizobium/Agrobacterium group</taxon>
        <taxon>Pararhizobium</taxon>
    </lineage>
</organism>
<keyword evidence="2" id="KW-1185">Reference proteome</keyword>
<proteinExistence type="predicted"/>
<dbReference type="Proteomes" id="UP000182661">
    <property type="component" value="Unassembled WGS sequence"/>
</dbReference>
<accession>A0A657LT34</accession>
<evidence type="ECO:0000313" key="2">
    <source>
        <dbReference type="Proteomes" id="UP000182661"/>
    </source>
</evidence>